<evidence type="ECO:0000259" key="1">
    <source>
        <dbReference type="PROSITE" id="PS51186"/>
    </source>
</evidence>
<dbReference type="InterPro" id="IPR000182">
    <property type="entry name" value="GNAT_dom"/>
</dbReference>
<dbReference type="RefSeq" id="WP_033677638.1">
    <property type="nucleotide sequence ID" value="NZ_JOTM01000033.1"/>
</dbReference>
<evidence type="ECO:0000313" key="2">
    <source>
        <dbReference type="EMBL" id="KEK22350.1"/>
    </source>
</evidence>
<dbReference type="STRING" id="574375.AZF08_14160"/>
<gene>
    <name evidence="2" type="ORF">BAGA_19825</name>
</gene>
<accession>A0A073K701</accession>
<dbReference type="SUPFAM" id="SSF55729">
    <property type="entry name" value="Acyl-CoA N-acyltransferases (Nat)"/>
    <property type="match status" value="1"/>
</dbReference>
<keyword evidence="3" id="KW-1185">Reference proteome</keyword>
<dbReference type="InterPro" id="IPR051531">
    <property type="entry name" value="N-acetyltransferase"/>
</dbReference>
<dbReference type="Gene3D" id="3.40.630.30">
    <property type="match status" value="1"/>
</dbReference>
<dbReference type="Proteomes" id="UP000027778">
    <property type="component" value="Unassembled WGS sequence"/>
</dbReference>
<dbReference type="PANTHER" id="PTHR43792:SF1">
    <property type="entry name" value="N-ACETYLTRANSFERASE DOMAIN-CONTAINING PROTEIN"/>
    <property type="match status" value="1"/>
</dbReference>
<proteinExistence type="predicted"/>
<dbReference type="GO" id="GO:0016747">
    <property type="term" value="F:acyltransferase activity, transferring groups other than amino-acyl groups"/>
    <property type="evidence" value="ECO:0007669"/>
    <property type="project" value="InterPro"/>
</dbReference>
<dbReference type="eggNOG" id="COG1670">
    <property type="taxonomic scope" value="Bacteria"/>
</dbReference>
<comment type="caution">
    <text evidence="2">The sequence shown here is derived from an EMBL/GenBank/DDBJ whole genome shotgun (WGS) entry which is preliminary data.</text>
</comment>
<dbReference type="PANTHER" id="PTHR43792">
    <property type="entry name" value="GNAT FAMILY, PUTATIVE (AFU_ORTHOLOGUE AFUA_3G00765)-RELATED-RELATED"/>
    <property type="match status" value="1"/>
</dbReference>
<dbReference type="PROSITE" id="PS51186">
    <property type="entry name" value="GNAT"/>
    <property type="match status" value="1"/>
</dbReference>
<name>A0A073K701_9BACI</name>
<dbReference type="AlphaFoldDB" id="A0A073K701"/>
<dbReference type="EMBL" id="JOTM01000033">
    <property type="protein sequence ID" value="KEK22350.1"/>
    <property type="molecule type" value="Genomic_DNA"/>
</dbReference>
<dbReference type="Pfam" id="PF13302">
    <property type="entry name" value="Acetyltransf_3"/>
    <property type="match status" value="1"/>
</dbReference>
<dbReference type="OrthoDB" id="9798081at2"/>
<dbReference type="InterPro" id="IPR016181">
    <property type="entry name" value="Acyl_CoA_acyltransferase"/>
</dbReference>
<organism evidence="2 3">
    <name type="scientific">Bacillus gaemokensis</name>
    <dbReference type="NCBI Taxonomy" id="574375"/>
    <lineage>
        <taxon>Bacteria</taxon>
        <taxon>Bacillati</taxon>
        <taxon>Bacillota</taxon>
        <taxon>Bacilli</taxon>
        <taxon>Bacillales</taxon>
        <taxon>Bacillaceae</taxon>
        <taxon>Bacillus</taxon>
        <taxon>Bacillus cereus group</taxon>
    </lineage>
</organism>
<sequence>MIVLKTERLVLRWLEIKDAPFILELLNDPAWLQFIGDKGVRTLENAQEYILNGPVDMYHRFGFGLYLVERKEDLMPLGICGLVKRDSLEDIDIGFAFLEKFRSKGYAYESASAVMDYGTNTLGLHRIVAITSIDNNDSAKLLEKLGLRFERMIPYSKEEEEVKLFSYTSPSS</sequence>
<protein>
    <submittedName>
        <fullName evidence="2">Alanine acetyltransferase</fullName>
    </submittedName>
</protein>
<keyword evidence="2" id="KW-0808">Transferase</keyword>
<feature type="domain" description="N-acetyltransferase" evidence="1">
    <location>
        <begin position="9"/>
        <end position="166"/>
    </location>
</feature>
<evidence type="ECO:0000313" key="3">
    <source>
        <dbReference type="Proteomes" id="UP000027778"/>
    </source>
</evidence>
<reference evidence="2 3" key="1">
    <citation type="submission" date="2014-06" db="EMBL/GenBank/DDBJ databases">
        <title>Draft genome sequence of Bacillus gaemokensis JCM 15801 (MCCC 1A00707).</title>
        <authorList>
            <person name="Lai Q."/>
            <person name="Liu Y."/>
            <person name="Shao Z."/>
        </authorList>
    </citation>
    <scope>NUCLEOTIDE SEQUENCE [LARGE SCALE GENOMIC DNA]</scope>
    <source>
        <strain evidence="2 3">JCM 15801</strain>
    </source>
</reference>